<evidence type="ECO:0000256" key="6">
    <source>
        <dbReference type="ARBA" id="ARBA00022989"/>
    </source>
</evidence>
<sequence>MTFEHAAHPRSLAEDAAQFKQSILPQSRETGDILPPKLPDGAPVTAKGTRFAKSWAHFIAGGLGGMASATLTAPLDVLKTRLQSTYYQQHLVAARAARGLPPIETMSLARSSLLHIRETGEILWQVPKAEGWRALFKGLGPNLIGVVPARAINFYTYGNGKRIISTYFNNSQEAAWVHLCAAASAGIVTGTATNPIWLVKTRLQLDKNNHADGRGRQYKNALDCTMQTLRKEGIPGLYRGLSASYLGVTESTLQWMLYEQMKLYLANREERLANSGRPPTAWDQTVAWTGKVSAAGVAKFVAALITYPHEVVRTRLRQAPLENGHLKYTGLAQCFRLIWKEEGMAALYGGLVPHMLRVVPSAAIMFGTYEGVLQLLGTTSNV</sequence>
<dbReference type="InterPro" id="IPR018108">
    <property type="entry name" value="MCP_transmembrane"/>
</dbReference>
<evidence type="ECO:0000256" key="8">
    <source>
        <dbReference type="ARBA" id="ARBA00023136"/>
    </source>
</evidence>
<evidence type="ECO:0000313" key="12">
    <source>
        <dbReference type="Proteomes" id="UP000800200"/>
    </source>
</evidence>
<dbReference type="GO" id="GO:0005743">
    <property type="term" value="C:mitochondrial inner membrane"/>
    <property type="evidence" value="ECO:0007669"/>
    <property type="project" value="UniProtKB-SubCell"/>
</dbReference>
<dbReference type="InterPro" id="IPR049562">
    <property type="entry name" value="SLC25A33/36-like"/>
</dbReference>
<keyword evidence="5" id="KW-0999">Mitochondrion inner membrane</keyword>
<evidence type="ECO:0000256" key="4">
    <source>
        <dbReference type="ARBA" id="ARBA00022737"/>
    </source>
</evidence>
<evidence type="ECO:0000256" key="2">
    <source>
        <dbReference type="ARBA" id="ARBA00022448"/>
    </source>
</evidence>
<evidence type="ECO:0000256" key="10">
    <source>
        <dbReference type="RuleBase" id="RU000488"/>
    </source>
</evidence>
<evidence type="ECO:0000256" key="1">
    <source>
        <dbReference type="ARBA" id="ARBA00004448"/>
    </source>
</evidence>
<gene>
    <name evidence="11" type="ORF">K469DRAFT_700284</name>
</gene>
<dbReference type="Pfam" id="PF00153">
    <property type="entry name" value="Mito_carr"/>
    <property type="match status" value="3"/>
</dbReference>
<dbReference type="PRINTS" id="PR00926">
    <property type="entry name" value="MITOCARRIER"/>
</dbReference>
<keyword evidence="6" id="KW-1133">Transmembrane helix</keyword>
<accession>A0A6A6D9K8</accession>
<dbReference type="PANTHER" id="PTHR45829:SF4">
    <property type="entry name" value="MITOCHONDRIAL CARRIER PROTEIN RIM2"/>
    <property type="match status" value="1"/>
</dbReference>
<keyword evidence="4" id="KW-0677">Repeat</keyword>
<dbReference type="OrthoDB" id="269120at2759"/>
<dbReference type="GO" id="GO:1990519">
    <property type="term" value="P:pyrimidine nucleotide import into mitochondrion"/>
    <property type="evidence" value="ECO:0007669"/>
    <property type="project" value="TreeGrafter"/>
</dbReference>
<dbReference type="GO" id="GO:0015218">
    <property type="term" value="F:pyrimidine nucleotide transmembrane transporter activity"/>
    <property type="evidence" value="ECO:0007669"/>
    <property type="project" value="InterPro"/>
</dbReference>
<dbReference type="AlphaFoldDB" id="A0A6A6D9K8"/>
<evidence type="ECO:0000256" key="7">
    <source>
        <dbReference type="ARBA" id="ARBA00023128"/>
    </source>
</evidence>
<organism evidence="11 12">
    <name type="scientific">Zopfia rhizophila CBS 207.26</name>
    <dbReference type="NCBI Taxonomy" id="1314779"/>
    <lineage>
        <taxon>Eukaryota</taxon>
        <taxon>Fungi</taxon>
        <taxon>Dikarya</taxon>
        <taxon>Ascomycota</taxon>
        <taxon>Pezizomycotina</taxon>
        <taxon>Dothideomycetes</taxon>
        <taxon>Dothideomycetes incertae sedis</taxon>
        <taxon>Zopfiaceae</taxon>
        <taxon>Zopfia</taxon>
    </lineage>
</organism>
<keyword evidence="3 9" id="KW-0812">Transmembrane</keyword>
<comment type="subcellular location">
    <subcellularLocation>
        <location evidence="1">Mitochondrion inner membrane</location>
        <topology evidence="1">Multi-pass membrane protein</topology>
    </subcellularLocation>
</comment>
<feature type="repeat" description="Solcar" evidence="9">
    <location>
        <begin position="52"/>
        <end position="163"/>
    </location>
</feature>
<comment type="similarity">
    <text evidence="10">Belongs to the mitochondrial carrier (TC 2.A.29) family.</text>
</comment>
<evidence type="ECO:0000256" key="3">
    <source>
        <dbReference type="ARBA" id="ARBA00022692"/>
    </source>
</evidence>
<reference evidence="11" key="1">
    <citation type="journal article" date="2020" name="Stud. Mycol.">
        <title>101 Dothideomycetes genomes: a test case for predicting lifestyles and emergence of pathogens.</title>
        <authorList>
            <person name="Haridas S."/>
            <person name="Albert R."/>
            <person name="Binder M."/>
            <person name="Bloem J."/>
            <person name="Labutti K."/>
            <person name="Salamov A."/>
            <person name="Andreopoulos B."/>
            <person name="Baker S."/>
            <person name="Barry K."/>
            <person name="Bills G."/>
            <person name="Bluhm B."/>
            <person name="Cannon C."/>
            <person name="Castanera R."/>
            <person name="Culley D."/>
            <person name="Daum C."/>
            <person name="Ezra D."/>
            <person name="Gonzalez J."/>
            <person name="Henrissat B."/>
            <person name="Kuo A."/>
            <person name="Liang C."/>
            <person name="Lipzen A."/>
            <person name="Lutzoni F."/>
            <person name="Magnuson J."/>
            <person name="Mondo S."/>
            <person name="Nolan M."/>
            <person name="Ohm R."/>
            <person name="Pangilinan J."/>
            <person name="Park H.-J."/>
            <person name="Ramirez L."/>
            <person name="Alfaro M."/>
            <person name="Sun H."/>
            <person name="Tritt A."/>
            <person name="Yoshinaga Y."/>
            <person name="Zwiers L.-H."/>
            <person name="Turgeon B."/>
            <person name="Goodwin S."/>
            <person name="Spatafora J."/>
            <person name="Crous P."/>
            <person name="Grigoriev I."/>
        </authorList>
    </citation>
    <scope>NUCLEOTIDE SEQUENCE</scope>
    <source>
        <strain evidence="11">CBS 207.26</strain>
    </source>
</reference>
<keyword evidence="12" id="KW-1185">Reference proteome</keyword>
<evidence type="ECO:0000256" key="5">
    <source>
        <dbReference type="ARBA" id="ARBA00022792"/>
    </source>
</evidence>
<dbReference type="InterPro" id="IPR002067">
    <property type="entry name" value="MCP"/>
</dbReference>
<evidence type="ECO:0000256" key="9">
    <source>
        <dbReference type="PROSITE-ProRule" id="PRU00282"/>
    </source>
</evidence>
<dbReference type="Proteomes" id="UP000800200">
    <property type="component" value="Unassembled WGS sequence"/>
</dbReference>
<dbReference type="PROSITE" id="PS50920">
    <property type="entry name" value="SOLCAR"/>
    <property type="match status" value="3"/>
</dbReference>
<evidence type="ECO:0000313" key="11">
    <source>
        <dbReference type="EMBL" id="KAF2176171.1"/>
    </source>
</evidence>
<keyword evidence="2 10" id="KW-0813">Transport</keyword>
<proteinExistence type="inferred from homology"/>
<protein>
    <submittedName>
        <fullName evidence="11">Mitochondrial carrier protein-like protein rim2</fullName>
    </submittedName>
</protein>
<feature type="repeat" description="Solcar" evidence="9">
    <location>
        <begin position="286"/>
        <end position="375"/>
    </location>
</feature>
<keyword evidence="7" id="KW-0496">Mitochondrion</keyword>
<feature type="repeat" description="Solcar" evidence="9">
    <location>
        <begin position="173"/>
        <end position="264"/>
    </location>
</feature>
<keyword evidence="8 9" id="KW-0472">Membrane</keyword>
<name>A0A6A6D9K8_9PEZI</name>
<dbReference type="PANTHER" id="PTHR45829">
    <property type="entry name" value="MITOCHONDRIAL CARRIER PROTEIN RIM2"/>
    <property type="match status" value="1"/>
</dbReference>
<dbReference type="InterPro" id="IPR023395">
    <property type="entry name" value="MCP_dom_sf"/>
</dbReference>
<dbReference type="SUPFAM" id="SSF103506">
    <property type="entry name" value="Mitochondrial carrier"/>
    <property type="match status" value="1"/>
</dbReference>
<dbReference type="Gene3D" id="1.50.40.10">
    <property type="entry name" value="Mitochondrial carrier domain"/>
    <property type="match status" value="1"/>
</dbReference>
<dbReference type="EMBL" id="ML994713">
    <property type="protein sequence ID" value="KAF2176171.1"/>
    <property type="molecule type" value="Genomic_DNA"/>
</dbReference>